<proteinExistence type="predicted"/>
<accession>T1ID80</accession>
<keyword evidence="2" id="KW-1185">Reference proteome</keyword>
<dbReference type="HOGENOM" id="CLU_2743187_0_0_1"/>
<evidence type="ECO:0000313" key="1">
    <source>
        <dbReference type="EnsemblMetazoa" id="RPRC014250-PA"/>
    </source>
</evidence>
<evidence type="ECO:0000313" key="2">
    <source>
        <dbReference type="Proteomes" id="UP000015103"/>
    </source>
</evidence>
<name>T1ID80_RHOPR</name>
<dbReference type="EMBL" id="ACPB03003016">
    <property type="status" value="NOT_ANNOTATED_CDS"/>
    <property type="molecule type" value="Genomic_DNA"/>
</dbReference>
<reference evidence="1" key="1">
    <citation type="submission" date="2015-05" db="UniProtKB">
        <authorList>
            <consortium name="EnsemblMetazoa"/>
        </authorList>
    </citation>
    <scope>IDENTIFICATION</scope>
</reference>
<organism evidence="1 2">
    <name type="scientific">Rhodnius prolixus</name>
    <name type="common">Triatomid bug</name>
    <dbReference type="NCBI Taxonomy" id="13249"/>
    <lineage>
        <taxon>Eukaryota</taxon>
        <taxon>Metazoa</taxon>
        <taxon>Ecdysozoa</taxon>
        <taxon>Arthropoda</taxon>
        <taxon>Hexapoda</taxon>
        <taxon>Insecta</taxon>
        <taxon>Pterygota</taxon>
        <taxon>Neoptera</taxon>
        <taxon>Paraneoptera</taxon>
        <taxon>Hemiptera</taxon>
        <taxon>Heteroptera</taxon>
        <taxon>Panheteroptera</taxon>
        <taxon>Cimicomorpha</taxon>
        <taxon>Reduviidae</taxon>
        <taxon>Triatominae</taxon>
        <taxon>Rhodnius</taxon>
    </lineage>
</organism>
<sequence length="71" mass="7612">MRCLSYSILVSYLSFVTAVTQLPNTAGIDGELTAKLGVDHFFSLWIVFNNDDVAMSDGIGLPSGAPPQLHV</sequence>
<dbReference type="EnsemblMetazoa" id="RPRC014250-RA">
    <property type="protein sequence ID" value="RPRC014250-PA"/>
    <property type="gene ID" value="RPRC014250"/>
</dbReference>
<dbReference type="InParanoid" id="T1ID80"/>
<dbReference type="VEuPathDB" id="VectorBase:RPRC014250"/>
<dbReference type="Proteomes" id="UP000015103">
    <property type="component" value="Unassembled WGS sequence"/>
</dbReference>
<protein>
    <submittedName>
        <fullName evidence="1">Uncharacterized protein</fullName>
    </submittedName>
</protein>
<dbReference type="AlphaFoldDB" id="T1ID80"/>